<evidence type="ECO:0000313" key="1">
    <source>
        <dbReference type="EMBL" id="MDN3609705.1"/>
    </source>
</evidence>
<organism evidence="1 2">
    <name type="scientific">Vibrio ostreicida</name>
    <dbReference type="NCBI Taxonomy" id="526588"/>
    <lineage>
        <taxon>Bacteria</taxon>
        <taxon>Pseudomonadati</taxon>
        <taxon>Pseudomonadota</taxon>
        <taxon>Gammaproteobacteria</taxon>
        <taxon>Vibrionales</taxon>
        <taxon>Vibrionaceae</taxon>
        <taxon>Vibrio</taxon>
    </lineage>
</organism>
<proteinExistence type="predicted"/>
<name>A0ABT8BRK9_9VIBR</name>
<evidence type="ECO:0000313" key="2">
    <source>
        <dbReference type="Proteomes" id="UP001238540"/>
    </source>
</evidence>
<dbReference type="Proteomes" id="UP001238540">
    <property type="component" value="Unassembled WGS sequence"/>
</dbReference>
<dbReference type="RefSeq" id="WP_290311474.1">
    <property type="nucleotide sequence ID" value="NZ_JAUFQC010000001.1"/>
</dbReference>
<keyword evidence="2" id="KW-1185">Reference proteome</keyword>
<sequence length="154" mass="17482">MIAVTLVVMTSSIVFLLERAATPEFIKSDPDSLLFSNNLYFKANGDVVNFRDYHTLSLDKLSFSPSITTRNINDGEKKIFIIFDFNIYINNIMKIGNFQVRGESLENSTPIDAEAHVVGLNNDNYLQIIHDDENNLCFSSLTTTSIRCLRHINK</sequence>
<reference evidence="2" key="1">
    <citation type="journal article" date="2019" name="Int. J. Syst. Evol. Microbiol.">
        <title>The Global Catalogue of Microorganisms (GCM) 10K type strain sequencing project: providing services to taxonomists for standard genome sequencing and annotation.</title>
        <authorList>
            <consortium name="The Broad Institute Genomics Platform"/>
            <consortium name="The Broad Institute Genome Sequencing Center for Infectious Disease"/>
            <person name="Wu L."/>
            <person name="Ma J."/>
        </authorList>
    </citation>
    <scope>NUCLEOTIDE SEQUENCE [LARGE SCALE GENOMIC DNA]</scope>
    <source>
        <strain evidence="2">CECT 7398</strain>
    </source>
</reference>
<comment type="caution">
    <text evidence="1">The sequence shown here is derived from an EMBL/GenBank/DDBJ whole genome shotgun (WGS) entry which is preliminary data.</text>
</comment>
<gene>
    <name evidence="1" type="ORF">QWZ16_08315</name>
</gene>
<protein>
    <submittedName>
        <fullName evidence="1">Uncharacterized protein</fullName>
    </submittedName>
</protein>
<dbReference type="EMBL" id="JAUFQC010000001">
    <property type="protein sequence ID" value="MDN3609705.1"/>
    <property type="molecule type" value="Genomic_DNA"/>
</dbReference>
<accession>A0ABT8BRK9</accession>